<feature type="region of interest" description="Disordered" evidence="1">
    <location>
        <begin position="367"/>
        <end position="387"/>
    </location>
</feature>
<reference evidence="4" key="1">
    <citation type="journal article" date="2009" name="J. Bacteriol.">
        <title>Complete genome sequence of Erythrobacter litoralis HTCC2594.</title>
        <authorList>
            <person name="Oh H.M."/>
            <person name="Giovannoni S.J."/>
            <person name="Ferriera S."/>
            <person name="Johnson J."/>
            <person name="Cho J.C."/>
        </authorList>
    </citation>
    <scope>NUCLEOTIDE SEQUENCE [LARGE SCALE GENOMIC DNA]</scope>
    <source>
        <strain evidence="4">HTCC2594</strain>
    </source>
</reference>
<evidence type="ECO:0000313" key="4">
    <source>
        <dbReference type="Proteomes" id="UP000008808"/>
    </source>
</evidence>
<accession>Q2N9F6</accession>
<evidence type="ECO:0000256" key="1">
    <source>
        <dbReference type="SAM" id="MobiDB-lite"/>
    </source>
</evidence>
<evidence type="ECO:0000259" key="2">
    <source>
        <dbReference type="Pfam" id="PF07486"/>
    </source>
</evidence>
<sequence length="387" mass="41542">MLARSLSEDRLTQSPATAEHRFAFQRRKRGWAGLGMRKKALLALVAAVTVPAFAAPGEWRNFSREHKTTELVPQVDPMPFEQPGGSFPGSAFYYLEDAPQLAYDFDAAIEGADSAGRFFNPLEVMGGDPAQAIETRSAGPAAGAFRLGGTGVDKARALQCLATAVYYEAASESLGGQKAVAQVVLNRVAHPTYPRSVCGVVYQGSERVTGCQFSFTCDGSLRRKPSVGGWARAQRVAREALDGDVYAPVGLATHYHTTWINPYWASSLDHVGTIGAHRFYRWRGSAGKPGAFRTVYIGGEPLPRPSARAASIASDTPDPGTDPVALARAYEEARQKAESEARAASAPRYTQKIEQAGGDALFTADKLPGSGAVKDEYANAGQWKQRP</sequence>
<dbReference type="InterPro" id="IPR042047">
    <property type="entry name" value="SleB_dom1"/>
</dbReference>
<organism evidence="3 4">
    <name type="scientific">Erythrobacter litoralis (strain HTCC2594)</name>
    <dbReference type="NCBI Taxonomy" id="314225"/>
    <lineage>
        <taxon>Bacteria</taxon>
        <taxon>Pseudomonadati</taxon>
        <taxon>Pseudomonadota</taxon>
        <taxon>Alphaproteobacteria</taxon>
        <taxon>Sphingomonadales</taxon>
        <taxon>Erythrobacteraceae</taxon>
        <taxon>Erythrobacter/Porphyrobacter group</taxon>
        <taxon>Erythrobacter</taxon>
    </lineage>
</organism>
<protein>
    <recommendedName>
        <fullName evidence="2">Cell wall hydrolase SleB domain-containing protein</fullName>
    </recommendedName>
</protein>
<dbReference type="GO" id="GO:0016787">
    <property type="term" value="F:hydrolase activity"/>
    <property type="evidence" value="ECO:0007669"/>
    <property type="project" value="InterPro"/>
</dbReference>
<dbReference type="Pfam" id="PF07486">
    <property type="entry name" value="Hydrolase_2"/>
    <property type="match status" value="1"/>
</dbReference>
<keyword evidence="4" id="KW-1185">Reference proteome</keyword>
<dbReference type="EMBL" id="CP000157">
    <property type="protein sequence ID" value="ABC63685.1"/>
    <property type="molecule type" value="Genomic_DNA"/>
</dbReference>
<dbReference type="STRING" id="314225.ELI_07965"/>
<proteinExistence type="predicted"/>
<dbReference type="HOGENOM" id="CLU_055986_0_0_5"/>
<dbReference type="Proteomes" id="UP000008808">
    <property type="component" value="Chromosome"/>
</dbReference>
<evidence type="ECO:0000313" key="3">
    <source>
        <dbReference type="EMBL" id="ABC63685.1"/>
    </source>
</evidence>
<feature type="domain" description="Cell wall hydrolase SleB" evidence="2">
    <location>
        <begin position="172"/>
        <end position="280"/>
    </location>
</feature>
<gene>
    <name evidence="3" type="ordered locus">ELI_07965</name>
</gene>
<name>Q2N9F6_ERYLH</name>
<dbReference type="AlphaFoldDB" id="Q2N9F6"/>
<dbReference type="RefSeq" id="WP_011414517.1">
    <property type="nucleotide sequence ID" value="NC_007722.1"/>
</dbReference>
<dbReference type="Gene3D" id="1.10.10.2520">
    <property type="entry name" value="Cell wall hydrolase SleB, domain 1"/>
    <property type="match status" value="1"/>
</dbReference>
<dbReference type="InterPro" id="IPR011105">
    <property type="entry name" value="Cell_wall_hydrolase_SleB"/>
</dbReference>
<dbReference type="eggNOG" id="COG3773">
    <property type="taxonomic scope" value="Bacteria"/>
</dbReference>
<dbReference type="KEGG" id="eli:ELI_07965"/>